<feature type="compositionally biased region" description="Basic and acidic residues" evidence="1">
    <location>
        <begin position="30"/>
        <end position="39"/>
    </location>
</feature>
<dbReference type="Proteomes" id="UP001370758">
    <property type="component" value="Unassembled WGS sequence"/>
</dbReference>
<evidence type="ECO:0000256" key="1">
    <source>
        <dbReference type="SAM" id="MobiDB-lite"/>
    </source>
</evidence>
<sequence>MSEVPFPDQTYTVTRGAQVVVVIPTIKTKEVGGSRRSSDAEPTDLPDSGALPETSVPKVITSVVPTTFVTSIRTRALSSAPPVIIVTQVITITESAIIPPETLYVTTTEVFTRPQESRPAGVPFPVGPLGTGTEGESPLETGGVHTPQEQFNGLAASPGVIVACFAAVVGVGLLMCFGCWVRRKHQERRMKMGGVNPAPGNPRPPIIPPINRYLLNSPNWFRRSRNRSTELSNLQATQDTQPAATAAAAAGPSSAPAPAPQHTAPETPREGIIAHVSQTQMDYKRDILSTAGATADDQGYVARQRQDKMDIGADKENKTPVSNYENKAIGMAVTQAEASSGKQGNMSTRHAPKDNGPKEHIQTTDEVETPGVSELADTNPFHGTNQSHYGTYTLNGGGTSFLLPKLTADYVEMGERAGVIEAVYV</sequence>
<feature type="region of interest" description="Disordered" evidence="1">
    <location>
        <begin position="229"/>
        <end position="267"/>
    </location>
</feature>
<feature type="transmembrane region" description="Helical" evidence="2">
    <location>
        <begin position="160"/>
        <end position="181"/>
    </location>
</feature>
<feature type="compositionally biased region" description="Low complexity" evidence="1">
    <location>
        <begin position="235"/>
        <end position="266"/>
    </location>
</feature>
<keyword evidence="2" id="KW-1133">Transmembrane helix</keyword>
<gene>
    <name evidence="3" type="ORF">TWF481_009189</name>
</gene>
<evidence type="ECO:0000313" key="3">
    <source>
        <dbReference type="EMBL" id="KAK6501347.1"/>
    </source>
</evidence>
<proteinExistence type="predicted"/>
<keyword evidence="4" id="KW-1185">Reference proteome</keyword>
<accession>A0AAV9W4X0</accession>
<name>A0AAV9W4X0_9PEZI</name>
<reference evidence="3 4" key="1">
    <citation type="submission" date="2023-08" db="EMBL/GenBank/DDBJ databases">
        <authorList>
            <person name="Palmer J.M."/>
        </authorList>
    </citation>
    <scope>NUCLEOTIDE SEQUENCE [LARGE SCALE GENOMIC DNA]</scope>
    <source>
        <strain evidence="3 4">TWF481</strain>
    </source>
</reference>
<organism evidence="3 4">
    <name type="scientific">Arthrobotrys musiformis</name>
    <dbReference type="NCBI Taxonomy" id="47236"/>
    <lineage>
        <taxon>Eukaryota</taxon>
        <taxon>Fungi</taxon>
        <taxon>Dikarya</taxon>
        <taxon>Ascomycota</taxon>
        <taxon>Pezizomycotina</taxon>
        <taxon>Orbiliomycetes</taxon>
        <taxon>Orbiliales</taxon>
        <taxon>Orbiliaceae</taxon>
        <taxon>Arthrobotrys</taxon>
    </lineage>
</organism>
<keyword evidence="2" id="KW-0812">Transmembrane</keyword>
<keyword evidence="2" id="KW-0472">Membrane</keyword>
<evidence type="ECO:0000313" key="4">
    <source>
        <dbReference type="Proteomes" id="UP001370758"/>
    </source>
</evidence>
<evidence type="ECO:0000256" key="2">
    <source>
        <dbReference type="SAM" id="Phobius"/>
    </source>
</evidence>
<comment type="caution">
    <text evidence="3">The sequence shown here is derived from an EMBL/GenBank/DDBJ whole genome shotgun (WGS) entry which is preliminary data.</text>
</comment>
<feature type="region of interest" description="Disordered" evidence="1">
    <location>
        <begin position="30"/>
        <end position="53"/>
    </location>
</feature>
<feature type="region of interest" description="Disordered" evidence="1">
    <location>
        <begin position="337"/>
        <end position="361"/>
    </location>
</feature>
<protein>
    <submittedName>
        <fullName evidence="3">Uncharacterized protein</fullName>
    </submittedName>
</protein>
<dbReference type="AlphaFoldDB" id="A0AAV9W4X0"/>
<dbReference type="EMBL" id="JAVHJL010000006">
    <property type="protein sequence ID" value="KAK6501347.1"/>
    <property type="molecule type" value="Genomic_DNA"/>
</dbReference>
<feature type="compositionally biased region" description="Polar residues" evidence="1">
    <location>
        <begin position="337"/>
        <end position="348"/>
    </location>
</feature>
<feature type="compositionally biased region" description="Basic and acidic residues" evidence="1">
    <location>
        <begin position="351"/>
        <end position="361"/>
    </location>
</feature>